<evidence type="ECO:0000313" key="3">
    <source>
        <dbReference type="Proteomes" id="UP000234503"/>
    </source>
</evidence>
<keyword evidence="1" id="KW-0812">Transmembrane</keyword>
<comment type="caution">
    <text evidence="2">The sequence shown here is derived from an EMBL/GenBank/DDBJ whole genome shotgun (WGS) entry which is preliminary data.</text>
</comment>
<dbReference type="EMBL" id="PJZH01000005">
    <property type="protein sequence ID" value="PLR36943.1"/>
    <property type="molecule type" value="Genomic_DNA"/>
</dbReference>
<organism evidence="2 3">
    <name type="scientific">Chimaeribacter coloradensis</name>
    <dbReference type="NCBI Taxonomy" id="2060068"/>
    <lineage>
        <taxon>Bacteria</taxon>
        <taxon>Pseudomonadati</taxon>
        <taxon>Pseudomonadota</taxon>
        <taxon>Gammaproteobacteria</taxon>
        <taxon>Enterobacterales</taxon>
        <taxon>Yersiniaceae</taxon>
        <taxon>Chimaeribacter</taxon>
    </lineage>
</organism>
<keyword evidence="3" id="KW-1185">Reference proteome</keyword>
<evidence type="ECO:0000256" key="1">
    <source>
        <dbReference type="SAM" id="Phobius"/>
    </source>
</evidence>
<protein>
    <submittedName>
        <fullName evidence="2">Uncharacterized protein</fullName>
    </submittedName>
</protein>
<reference evidence="2 3" key="1">
    <citation type="submission" date="2017-12" db="EMBL/GenBank/DDBJ databases">
        <title>Characterization of six clinical isolates of Enterochimera gen. nov., a novel genus of the Yersiniaciae family and the three species Enterochimera arupensis sp. nov., Enterochimera coloradensis sp. nov, and Enterochimera californica sp. nov.</title>
        <authorList>
            <person name="Rossi A."/>
            <person name="Fisher M."/>
        </authorList>
    </citation>
    <scope>NUCLEOTIDE SEQUENCE [LARGE SCALE GENOMIC DNA]</scope>
    <source>
        <strain evidence="3">2016-Iso4</strain>
    </source>
</reference>
<sequence>MKISIKRDYLFFIRIIIVMVCFFLMVCIHDTGHYLYTQYFRTHSRGYSIGYVVYYMNWFILPSFFLVAFLKRKWGITVMIGVLFLLLY</sequence>
<proteinExistence type="predicted"/>
<evidence type="ECO:0000313" key="2">
    <source>
        <dbReference type="EMBL" id="PLR36943.1"/>
    </source>
</evidence>
<gene>
    <name evidence="2" type="ORF">CYR32_07900</name>
</gene>
<keyword evidence="1" id="KW-1133">Transmembrane helix</keyword>
<feature type="transmembrane region" description="Helical" evidence="1">
    <location>
        <begin position="12"/>
        <end position="36"/>
    </location>
</feature>
<keyword evidence="1" id="KW-0472">Membrane</keyword>
<accession>A0A2N5E6K9</accession>
<feature type="transmembrane region" description="Helical" evidence="1">
    <location>
        <begin position="48"/>
        <end position="70"/>
    </location>
</feature>
<dbReference type="Proteomes" id="UP000234503">
    <property type="component" value="Unassembled WGS sequence"/>
</dbReference>
<name>A0A2N5E6K9_9GAMM</name>
<dbReference type="AlphaFoldDB" id="A0A2N5E6K9"/>